<comment type="similarity">
    <text evidence="1">Belongs to the phosphatase 2A regulatory subunit B56 family.</text>
</comment>
<dbReference type="Pfam" id="PF01603">
    <property type="entry name" value="B56"/>
    <property type="match status" value="1"/>
</dbReference>
<evidence type="ECO:0000313" key="2">
    <source>
        <dbReference type="EMBL" id="CAK8685527.1"/>
    </source>
</evidence>
<reference evidence="2 3" key="1">
    <citation type="submission" date="2024-02" db="EMBL/GenBank/DDBJ databases">
        <authorList>
            <person name="Daric V."/>
            <person name="Darras S."/>
        </authorList>
    </citation>
    <scope>NUCLEOTIDE SEQUENCE [LARGE SCALE GENOMIC DNA]</scope>
</reference>
<dbReference type="Gene3D" id="1.25.10.10">
    <property type="entry name" value="Leucine-rich Repeat Variant"/>
    <property type="match status" value="1"/>
</dbReference>
<accession>A0ABP0G358</accession>
<dbReference type="InterPro" id="IPR016024">
    <property type="entry name" value="ARM-type_fold"/>
</dbReference>
<name>A0ABP0G358_CLALP</name>
<sequence>MESALVGLRNMDTELKTTGSTPLPLIANSKSTAKLELFAKKLRFCCYKFNFSDQNVDFQEKELKRIYLNECIDFMEESRGILIEPIYAMSFAMIAHNIFRTLPPRDKDFDPEEDDPIYEPAWPHLKFVYAFFFRVLESPDFQPSVAKKFLDRNFVSHLIDMFCTDDVNELENLKIALHCIYGKFLGLRAYIRREISNKFMELVYEDLYYPGAAEVLEVLGSVINGYTCPLKQEHIRFLFQVLMPLHSSPVLQRFQAHLVYCVVQYLEKDPYLTEEVIKRFLKRWPKNTSAKELMFLGELEELIDVMPPSEYVKVQKPIFARIARCVNSEHFQHILRPATSVEDPDSNVTGLKRFTRKQRPMPTRAVGWRRTSH</sequence>
<gene>
    <name evidence="2" type="ORF">CVLEPA_LOCUS16650</name>
</gene>
<dbReference type="PANTHER" id="PTHR10257">
    <property type="entry name" value="SERINE/THREONINE PROTEIN PHOSPHATASE 2A PP2A REGULATORY SUBUNIT B"/>
    <property type="match status" value="1"/>
</dbReference>
<evidence type="ECO:0000256" key="1">
    <source>
        <dbReference type="ARBA" id="ARBA00009745"/>
    </source>
</evidence>
<dbReference type="PANTHER" id="PTHR10257:SF89">
    <property type="entry name" value="SERINE_THREONINE-PROTEIN PHOSPHATASE 2A 56 KDA REGULATORY SUBUNIT DELTA ISOFORM"/>
    <property type="match status" value="1"/>
</dbReference>
<proteinExistence type="inferred from homology"/>
<keyword evidence="3" id="KW-1185">Reference proteome</keyword>
<evidence type="ECO:0008006" key="4">
    <source>
        <dbReference type="Google" id="ProtNLM"/>
    </source>
</evidence>
<organism evidence="2 3">
    <name type="scientific">Clavelina lepadiformis</name>
    <name type="common">Light-bulb sea squirt</name>
    <name type="synonym">Ascidia lepadiformis</name>
    <dbReference type="NCBI Taxonomy" id="159417"/>
    <lineage>
        <taxon>Eukaryota</taxon>
        <taxon>Metazoa</taxon>
        <taxon>Chordata</taxon>
        <taxon>Tunicata</taxon>
        <taxon>Ascidiacea</taxon>
        <taxon>Aplousobranchia</taxon>
        <taxon>Clavelinidae</taxon>
        <taxon>Clavelina</taxon>
    </lineage>
</organism>
<dbReference type="InterPro" id="IPR002554">
    <property type="entry name" value="PP2A_B56"/>
</dbReference>
<comment type="caution">
    <text evidence="2">The sequence shown here is derived from an EMBL/GenBank/DDBJ whole genome shotgun (WGS) entry which is preliminary data.</text>
</comment>
<dbReference type="InterPro" id="IPR011989">
    <property type="entry name" value="ARM-like"/>
</dbReference>
<protein>
    <recommendedName>
        <fullName evidence="4">Serine/threonine protein phosphatase 2A regulatory subunit</fullName>
    </recommendedName>
</protein>
<evidence type="ECO:0000313" key="3">
    <source>
        <dbReference type="Proteomes" id="UP001642483"/>
    </source>
</evidence>
<dbReference type="EMBL" id="CAWYQH010000100">
    <property type="protein sequence ID" value="CAK8685527.1"/>
    <property type="molecule type" value="Genomic_DNA"/>
</dbReference>
<dbReference type="SUPFAM" id="SSF48371">
    <property type="entry name" value="ARM repeat"/>
    <property type="match status" value="1"/>
</dbReference>
<dbReference type="Proteomes" id="UP001642483">
    <property type="component" value="Unassembled WGS sequence"/>
</dbReference>